<feature type="transmembrane region" description="Helical" evidence="1">
    <location>
        <begin position="42"/>
        <end position="61"/>
    </location>
</feature>
<keyword evidence="3" id="KW-1185">Reference proteome</keyword>
<name>A0ABP3QWY2_9PROT</name>
<protein>
    <submittedName>
        <fullName evidence="2">Uncharacterized protein</fullName>
    </submittedName>
</protein>
<keyword evidence="1" id="KW-0472">Membrane</keyword>
<feature type="transmembrane region" description="Helical" evidence="1">
    <location>
        <begin position="244"/>
        <end position="265"/>
    </location>
</feature>
<feature type="transmembrane region" description="Helical" evidence="1">
    <location>
        <begin position="123"/>
        <end position="141"/>
    </location>
</feature>
<evidence type="ECO:0000313" key="2">
    <source>
        <dbReference type="EMBL" id="GAA0596931.1"/>
    </source>
</evidence>
<dbReference type="RefSeq" id="WP_343897072.1">
    <property type="nucleotide sequence ID" value="NZ_BAAAFZ010000062.1"/>
</dbReference>
<reference evidence="3" key="1">
    <citation type="journal article" date="2019" name="Int. J. Syst. Evol. Microbiol.">
        <title>The Global Catalogue of Microorganisms (GCM) 10K type strain sequencing project: providing services to taxonomists for standard genome sequencing and annotation.</title>
        <authorList>
            <consortium name="The Broad Institute Genomics Platform"/>
            <consortium name="The Broad Institute Genome Sequencing Center for Infectious Disease"/>
            <person name="Wu L."/>
            <person name="Ma J."/>
        </authorList>
    </citation>
    <scope>NUCLEOTIDE SEQUENCE [LARGE SCALE GENOMIC DNA]</scope>
    <source>
        <strain evidence="3">JCM 9933</strain>
    </source>
</reference>
<keyword evidence="1" id="KW-1133">Transmembrane helix</keyword>
<feature type="transmembrane region" description="Helical" evidence="1">
    <location>
        <begin position="195"/>
        <end position="212"/>
    </location>
</feature>
<dbReference type="EMBL" id="BAAAFZ010000062">
    <property type="protein sequence ID" value="GAA0596931.1"/>
    <property type="molecule type" value="Genomic_DNA"/>
</dbReference>
<gene>
    <name evidence="2" type="ORF">GCM10009416_39010</name>
</gene>
<feature type="transmembrane region" description="Helical" evidence="1">
    <location>
        <begin position="218"/>
        <end position="237"/>
    </location>
</feature>
<keyword evidence="1" id="KW-0812">Transmembrane</keyword>
<feature type="transmembrane region" description="Helical" evidence="1">
    <location>
        <begin position="14"/>
        <end position="33"/>
    </location>
</feature>
<sequence>MTLDALWPASWPTIAPWSGVLAALAAALAWAGALRALHRRDLAALGAALGLAAGWAVTLGLPVASPRQLAERLPLLAAGGSAAGLAMAFLAGGRAWRVALGAGTVLAAGAWWLAGAPTAAADLRRALVLIVAFGAATAVAAQELRSPARATAAFAVLLAAWWIAQPTGPWLVLAAVGVSAAFGAWPGCAPWTVPAALPVGLCLAGLAAGPVLGRGTAADWTAAAAPFAALSLGPAFAARIGGKAGAAVGWLTAGGVPLLLTWLLARGA</sequence>
<proteinExistence type="predicted"/>
<organism evidence="2 3">
    <name type="scientific">Craurococcus roseus</name>
    <dbReference type="NCBI Taxonomy" id="77585"/>
    <lineage>
        <taxon>Bacteria</taxon>
        <taxon>Pseudomonadati</taxon>
        <taxon>Pseudomonadota</taxon>
        <taxon>Alphaproteobacteria</taxon>
        <taxon>Acetobacterales</taxon>
        <taxon>Acetobacteraceae</taxon>
        <taxon>Craurococcus</taxon>
    </lineage>
</organism>
<feature type="transmembrane region" description="Helical" evidence="1">
    <location>
        <begin position="98"/>
        <end position="117"/>
    </location>
</feature>
<feature type="transmembrane region" description="Helical" evidence="1">
    <location>
        <begin position="73"/>
        <end position="91"/>
    </location>
</feature>
<evidence type="ECO:0000313" key="3">
    <source>
        <dbReference type="Proteomes" id="UP001501588"/>
    </source>
</evidence>
<accession>A0ABP3QWY2</accession>
<dbReference type="Proteomes" id="UP001501588">
    <property type="component" value="Unassembled WGS sequence"/>
</dbReference>
<comment type="caution">
    <text evidence="2">The sequence shown here is derived from an EMBL/GenBank/DDBJ whole genome shotgun (WGS) entry which is preliminary data.</text>
</comment>
<evidence type="ECO:0000256" key="1">
    <source>
        <dbReference type="SAM" id="Phobius"/>
    </source>
</evidence>